<dbReference type="Pfam" id="PF26640">
    <property type="entry name" value="DUF8212"/>
    <property type="match status" value="1"/>
</dbReference>
<feature type="domain" description="Heterokaryon incompatibility" evidence="1">
    <location>
        <begin position="22"/>
        <end position="109"/>
    </location>
</feature>
<dbReference type="AlphaFoldDB" id="A0A8T9C3B8"/>
<dbReference type="Proteomes" id="UP000469558">
    <property type="component" value="Unassembled WGS sequence"/>
</dbReference>
<comment type="caution">
    <text evidence="3">The sequence shown here is derived from an EMBL/GenBank/DDBJ whole genome shotgun (WGS) entry which is preliminary data.</text>
</comment>
<accession>A0A8T9C3B8</accession>
<protein>
    <submittedName>
        <fullName evidence="3">Vegetative incompatibility protein HET-E-1</fullName>
    </submittedName>
</protein>
<organism evidence="3 4">
    <name type="scientific">Lachnellula suecica</name>
    <dbReference type="NCBI Taxonomy" id="602035"/>
    <lineage>
        <taxon>Eukaryota</taxon>
        <taxon>Fungi</taxon>
        <taxon>Dikarya</taxon>
        <taxon>Ascomycota</taxon>
        <taxon>Pezizomycotina</taxon>
        <taxon>Leotiomycetes</taxon>
        <taxon>Helotiales</taxon>
        <taxon>Lachnaceae</taxon>
        <taxon>Lachnellula</taxon>
    </lineage>
</organism>
<reference evidence="3 4" key="1">
    <citation type="submission" date="2018-05" db="EMBL/GenBank/DDBJ databases">
        <title>Genome sequencing and assembly of the regulated plant pathogen Lachnellula willkommii and related sister species for the development of diagnostic species identification markers.</title>
        <authorList>
            <person name="Giroux E."/>
            <person name="Bilodeau G."/>
        </authorList>
    </citation>
    <scope>NUCLEOTIDE SEQUENCE [LARGE SCALE GENOMIC DNA]</scope>
    <source>
        <strain evidence="3 4">CBS 268.59</strain>
    </source>
</reference>
<dbReference type="PANTHER" id="PTHR10622">
    <property type="entry name" value="HET DOMAIN-CONTAINING PROTEIN"/>
    <property type="match status" value="1"/>
</dbReference>
<feature type="domain" description="DUF8212" evidence="2">
    <location>
        <begin position="233"/>
        <end position="255"/>
    </location>
</feature>
<dbReference type="PANTHER" id="PTHR10622:SF10">
    <property type="entry name" value="HET DOMAIN-CONTAINING PROTEIN"/>
    <property type="match status" value="1"/>
</dbReference>
<name>A0A8T9C3B8_9HELO</name>
<evidence type="ECO:0000313" key="4">
    <source>
        <dbReference type="Proteomes" id="UP000469558"/>
    </source>
</evidence>
<sequence length="556" mass="62888">MRLLRTGTIDLLPLDESRPQKYAILSHTWGKDEVLFEDILNGHPENKPAYDKVKFACRRAAADGYSCIWIDNCCIDKGSSAELSEAINSMYAWYQEADVCYAYFADVDASPETDIKSEDFRNRLASSRWFKRGWTLQELIAPCRMIFFAKDWTVIGKKIDPEEEVDLRGVLSSITGIDEDIFKDPQRLHLASVAKRMSWAAGRETTRPEDLAYCLMGIFSVNMPMLYGEGGVKAFLRLQEEIMKQSDDQTLFAWTLDGTPDSINHGLLATSPSVFKNSRGIMPYEDYEPRAPFQMTNRGLSIELPLSRLDDNTWVAALDCPVPPAYPDYSFLAVYLQKLSVDSDQYARKRIGRLARRPFPRHIFQLRNAPSPEQYRIVHFVYDDSTPQPPRLTTSRIYAQQGSLPGPATFSIAKGAHQLTVAIILEYVPNGELLTVMLGSSVDFRVGYNAAALSDIKIDDQKQFESFYSYFQARAVESVGGIELENHDVKVKMDSKISGANKYYMVDVEVVAKVRTPKLLDLLVDSVSEEMGSREQVGRAKSSIWAKITTRTTKRL</sequence>
<dbReference type="EMBL" id="QGMK01000754">
    <property type="protein sequence ID" value="TVY78488.1"/>
    <property type="molecule type" value="Genomic_DNA"/>
</dbReference>
<evidence type="ECO:0000259" key="2">
    <source>
        <dbReference type="Pfam" id="PF26640"/>
    </source>
</evidence>
<evidence type="ECO:0000313" key="3">
    <source>
        <dbReference type="EMBL" id="TVY78488.1"/>
    </source>
</evidence>
<proteinExistence type="predicted"/>
<keyword evidence="4" id="KW-1185">Reference proteome</keyword>
<dbReference type="OrthoDB" id="3456292at2759"/>
<dbReference type="Pfam" id="PF06985">
    <property type="entry name" value="HET"/>
    <property type="match status" value="1"/>
</dbReference>
<dbReference type="InterPro" id="IPR010730">
    <property type="entry name" value="HET"/>
</dbReference>
<dbReference type="InterPro" id="IPR058525">
    <property type="entry name" value="DUF8212"/>
</dbReference>
<evidence type="ECO:0000259" key="1">
    <source>
        <dbReference type="Pfam" id="PF06985"/>
    </source>
</evidence>
<gene>
    <name evidence="3" type="primary">HET-E1_31</name>
    <name evidence="3" type="ORF">LSUE1_G008206</name>
</gene>